<dbReference type="EMBL" id="CP014265">
    <property type="protein sequence ID" value="AMK14695.1"/>
    <property type="molecule type" value="Genomic_DNA"/>
</dbReference>
<dbReference type="PANTHER" id="PTHR33937:SF2">
    <property type="entry name" value="DINITROGENASE IRON-MOLYBDENUM COFACTOR BIOSYNTHESIS DOMAIN-CONTAINING PROTEIN"/>
    <property type="match status" value="1"/>
</dbReference>
<dbReference type="InterPro" id="IPR003731">
    <property type="entry name" value="Di-Nase_FeMo-co_biosynth"/>
</dbReference>
<dbReference type="KEGG" id="mol:YLM1_0135"/>
<protein>
    <submittedName>
        <fullName evidence="2">Dinitrogenase iron-molybdenum cofactor biosynthesis protein</fullName>
    </submittedName>
</protein>
<reference evidence="3" key="2">
    <citation type="submission" date="2016-02" db="EMBL/GenBank/DDBJ databases">
        <title>The draft genome sequence of the rumen methanogen Methanobrevibacter olleyae YLM1.</title>
        <authorList>
            <consortium name="New Zealand Agricultural Greenhouse Gas Research Centre/Pastoral Greenhouse Gas Research Consortium"/>
            <person name="Kelly W.J."/>
            <person name="Li D."/>
            <person name="Lambie S.C."/>
            <person name="Attwood G.T."/>
            <person name="Altermann E."/>
            <person name="Leahy S.C."/>
        </authorList>
    </citation>
    <scope>NUCLEOTIDE SEQUENCE [LARGE SCALE GENOMIC DNA]</scope>
    <source>
        <strain evidence="3">YLM1</strain>
    </source>
</reference>
<dbReference type="Proteomes" id="UP000066376">
    <property type="component" value="Chromosome"/>
</dbReference>
<dbReference type="GeneID" id="28488430"/>
<feature type="domain" description="Dinitrogenase iron-molybdenum cofactor biosynthesis" evidence="1">
    <location>
        <begin position="10"/>
        <end position="101"/>
    </location>
</feature>
<dbReference type="PATRIC" id="fig|294671.3.peg.136"/>
<dbReference type="Gene3D" id="3.30.420.130">
    <property type="entry name" value="Dinitrogenase iron-molybdenum cofactor biosynthesis domain"/>
    <property type="match status" value="1"/>
</dbReference>
<proteinExistence type="predicted"/>
<dbReference type="PANTHER" id="PTHR33937">
    <property type="entry name" value="IRON-MOLYBDENUM PROTEIN-RELATED-RELATED"/>
    <property type="match status" value="1"/>
</dbReference>
<evidence type="ECO:0000313" key="3">
    <source>
        <dbReference type="Proteomes" id="UP000066376"/>
    </source>
</evidence>
<dbReference type="Pfam" id="PF02579">
    <property type="entry name" value="Nitro_FeMo-Co"/>
    <property type="match status" value="1"/>
</dbReference>
<dbReference type="InterPro" id="IPR036105">
    <property type="entry name" value="DiNase_FeMo-co_biosyn_sf"/>
</dbReference>
<dbReference type="AlphaFoldDB" id="A0A126QZ86"/>
<name>A0A126QZ86_METOL</name>
<reference evidence="2 3" key="1">
    <citation type="journal article" date="2016" name="Genome Announc.">
        <title>Draft Genome Sequence of the Rumen Methanogen Methanobrevibacter olleyae YLM1.</title>
        <authorList>
            <person name="Kelly W.J."/>
            <person name="Li D."/>
            <person name="Lambie S.C."/>
            <person name="Cox F."/>
            <person name="Attwood G.T."/>
            <person name="Altermann E."/>
            <person name="Leahy S.C."/>
        </authorList>
    </citation>
    <scope>NUCLEOTIDE SEQUENCE [LARGE SCALE GENOMIC DNA]</scope>
    <source>
        <strain evidence="2 3">YLM1</strain>
    </source>
</reference>
<evidence type="ECO:0000313" key="2">
    <source>
        <dbReference type="EMBL" id="AMK14695.1"/>
    </source>
</evidence>
<dbReference type="SUPFAM" id="SSF53146">
    <property type="entry name" value="Nitrogenase accessory factor-like"/>
    <property type="match status" value="1"/>
</dbReference>
<dbReference type="InterPro" id="IPR051840">
    <property type="entry name" value="NifX/NifY_domain"/>
</dbReference>
<dbReference type="RefSeq" id="WP_067145326.1">
    <property type="nucleotide sequence ID" value="NZ_CP014265.1"/>
</dbReference>
<dbReference type="STRING" id="294671.YLM1_0135"/>
<evidence type="ECO:0000259" key="1">
    <source>
        <dbReference type="Pfam" id="PF02579"/>
    </source>
</evidence>
<accession>A0A126QZ86</accession>
<keyword evidence="3" id="KW-1185">Reference proteome</keyword>
<gene>
    <name evidence="2" type="ORF">YLM1_0135</name>
</gene>
<sequence>MRIAVASSNGEDLDLHFGKAHSLYVYEYHEEKDEFEFIDKRTVEIESDTKHQNPKIIDAIKDCEVAICQQFGVKAQMHAGDFGLKLVKDEGTVEEALRNYIDHVNFMKNIKI</sequence>
<organism evidence="2 3">
    <name type="scientific">Methanobrevibacter olleyae</name>
    <dbReference type="NCBI Taxonomy" id="294671"/>
    <lineage>
        <taxon>Archaea</taxon>
        <taxon>Methanobacteriati</taxon>
        <taxon>Methanobacteriota</taxon>
        <taxon>Methanomada group</taxon>
        <taxon>Methanobacteria</taxon>
        <taxon>Methanobacteriales</taxon>
        <taxon>Methanobacteriaceae</taxon>
        <taxon>Methanobrevibacter</taxon>
    </lineage>
</organism>
<dbReference type="CDD" id="cd00562">
    <property type="entry name" value="NifX_NifB"/>
    <property type="match status" value="1"/>
</dbReference>